<comment type="caution">
    <text evidence="2">The sequence shown here is derived from an EMBL/GenBank/DDBJ whole genome shotgun (WGS) entry which is preliminary data.</text>
</comment>
<evidence type="ECO:0000313" key="3">
    <source>
        <dbReference type="Proteomes" id="UP001190700"/>
    </source>
</evidence>
<reference evidence="2 3" key="1">
    <citation type="journal article" date="2015" name="Genome Biol. Evol.">
        <title>Comparative Genomics of a Bacterivorous Green Alga Reveals Evolutionary Causalities and Consequences of Phago-Mixotrophic Mode of Nutrition.</title>
        <authorList>
            <person name="Burns J.A."/>
            <person name="Paasch A."/>
            <person name="Narechania A."/>
            <person name="Kim E."/>
        </authorList>
    </citation>
    <scope>NUCLEOTIDE SEQUENCE [LARGE SCALE GENOMIC DNA]</scope>
    <source>
        <strain evidence="2 3">PLY_AMNH</strain>
    </source>
</reference>
<keyword evidence="3" id="KW-1185">Reference proteome</keyword>
<organism evidence="2 3">
    <name type="scientific">Cymbomonas tetramitiformis</name>
    <dbReference type="NCBI Taxonomy" id="36881"/>
    <lineage>
        <taxon>Eukaryota</taxon>
        <taxon>Viridiplantae</taxon>
        <taxon>Chlorophyta</taxon>
        <taxon>Pyramimonadophyceae</taxon>
        <taxon>Pyramimonadales</taxon>
        <taxon>Pyramimonadaceae</taxon>
        <taxon>Cymbomonas</taxon>
    </lineage>
</organism>
<feature type="compositionally biased region" description="Basic and acidic residues" evidence="1">
    <location>
        <begin position="34"/>
        <end position="56"/>
    </location>
</feature>
<feature type="non-terminal residue" evidence="2">
    <location>
        <position position="160"/>
    </location>
</feature>
<dbReference type="EMBL" id="LGRX02031686">
    <property type="protein sequence ID" value="KAK3244586.1"/>
    <property type="molecule type" value="Genomic_DNA"/>
</dbReference>
<name>A0AAE0BXG5_9CHLO</name>
<protein>
    <submittedName>
        <fullName evidence="2">Uncharacterized protein</fullName>
    </submittedName>
</protein>
<accession>A0AAE0BXG5</accession>
<feature type="region of interest" description="Disordered" evidence="1">
    <location>
        <begin position="24"/>
        <end position="70"/>
    </location>
</feature>
<dbReference type="Proteomes" id="UP001190700">
    <property type="component" value="Unassembled WGS sequence"/>
</dbReference>
<sequence>MPRLTFAGFPVKERRYRLFKNEVEDQVPEADGAGVKDAEDLLKETEVQPDKGDKEGSQSADGGPQKSARLNRNLSMMQRMSGNFFSAAGGFGEHVVGGVTNLTNVAGNTMRDQISGITTSGMSMATYLASDLLRLPEEELPVTSWMCFKWSLYWWWENER</sequence>
<evidence type="ECO:0000256" key="1">
    <source>
        <dbReference type="SAM" id="MobiDB-lite"/>
    </source>
</evidence>
<dbReference type="AlphaFoldDB" id="A0AAE0BXG5"/>
<evidence type="ECO:0000313" key="2">
    <source>
        <dbReference type="EMBL" id="KAK3244586.1"/>
    </source>
</evidence>
<gene>
    <name evidence="2" type="ORF">CYMTET_45806</name>
</gene>
<proteinExistence type="predicted"/>